<keyword evidence="7" id="KW-0456">Lyase</keyword>
<dbReference type="SUPFAM" id="SSF56276">
    <property type="entry name" value="S-adenosylmethionine decarboxylase"/>
    <property type="match status" value="1"/>
</dbReference>
<dbReference type="InterPro" id="IPR017716">
    <property type="entry name" value="S-AdoMet_deCOase_pro-enz"/>
</dbReference>
<gene>
    <name evidence="10" type="primary">speD</name>
    <name evidence="10" type="ORF">C0Z20_15800</name>
</gene>
<evidence type="ECO:0000256" key="5">
    <source>
        <dbReference type="ARBA" id="ARBA00023115"/>
    </source>
</evidence>
<evidence type="ECO:0000256" key="6">
    <source>
        <dbReference type="ARBA" id="ARBA00023145"/>
    </source>
</evidence>
<dbReference type="InterPro" id="IPR003826">
    <property type="entry name" value="AdoMetDC_fam_prok"/>
</dbReference>
<name>A0A2N7X214_9BURK</name>
<dbReference type="Gene3D" id="3.60.90.10">
    <property type="entry name" value="S-adenosylmethionine decarboxylase"/>
    <property type="match status" value="1"/>
</dbReference>
<accession>A0A2N7X214</accession>
<comment type="cofactor">
    <cofactor evidence="1">
        <name>pyruvate</name>
        <dbReference type="ChEBI" id="CHEBI:15361"/>
    </cofactor>
</comment>
<comment type="caution">
    <text evidence="10">The sequence shown here is derived from an EMBL/GenBank/DDBJ whole genome shotgun (WGS) entry which is preliminary data.</text>
</comment>
<dbReference type="AlphaFoldDB" id="A0A2N7X214"/>
<evidence type="ECO:0000313" key="11">
    <source>
        <dbReference type="Proteomes" id="UP000235777"/>
    </source>
</evidence>
<keyword evidence="6" id="KW-0865">Zymogen</keyword>
<dbReference type="Proteomes" id="UP000235777">
    <property type="component" value="Unassembled WGS sequence"/>
</dbReference>
<keyword evidence="5" id="KW-0620">Polyamine biosynthesis</keyword>
<keyword evidence="4" id="KW-0745">Spermidine biosynthesis</keyword>
<proteinExistence type="predicted"/>
<keyword evidence="11" id="KW-1185">Reference proteome</keyword>
<evidence type="ECO:0000256" key="7">
    <source>
        <dbReference type="ARBA" id="ARBA00023239"/>
    </source>
</evidence>
<dbReference type="EMBL" id="PNYC01000009">
    <property type="protein sequence ID" value="PMS35798.1"/>
    <property type="molecule type" value="Genomic_DNA"/>
</dbReference>
<evidence type="ECO:0000256" key="9">
    <source>
        <dbReference type="ARBA" id="ARBA00023317"/>
    </source>
</evidence>
<keyword evidence="3" id="KW-0068">Autocatalytic cleavage</keyword>
<dbReference type="GO" id="GO:0004014">
    <property type="term" value="F:adenosylmethionine decarboxylase activity"/>
    <property type="evidence" value="ECO:0007669"/>
    <property type="project" value="InterPro"/>
</dbReference>
<evidence type="ECO:0000313" key="10">
    <source>
        <dbReference type="EMBL" id="PMS35798.1"/>
    </source>
</evidence>
<dbReference type="Pfam" id="PF02675">
    <property type="entry name" value="AdoMet_dc"/>
    <property type="match status" value="1"/>
</dbReference>
<evidence type="ECO:0000256" key="1">
    <source>
        <dbReference type="ARBA" id="ARBA00001928"/>
    </source>
</evidence>
<reference evidence="10 11" key="1">
    <citation type="submission" date="2018-01" db="EMBL/GenBank/DDBJ databases">
        <title>Whole genome analyses suggest that Burkholderia sensu lato contains two further novel genera in the rhizoxinica-symbiotica group Mycetohabitans gen. nov., and Trinickia gen. nov.: implications for the evolution of diazotrophy and nodulation in the Burkholderiaceae.</title>
        <authorList>
            <person name="Estrada-de los Santos P."/>
            <person name="Palmer M."/>
            <person name="Chavez-Ramirez B."/>
            <person name="Beukes C."/>
            <person name="Steenkamp E.T."/>
            <person name="Hirsch A.M."/>
            <person name="Manyaka P."/>
            <person name="Maluk M."/>
            <person name="Lafos M."/>
            <person name="Crook M."/>
            <person name="Gross E."/>
            <person name="Simon M.F."/>
            <person name="Bueno dos Reis Junior F."/>
            <person name="Poole P.S."/>
            <person name="Venter S.N."/>
            <person name="James E.K."/>
        </authorList>
    </citation>
    <scope>NUCLEOTIDE SEQUENCE [LARGE SCALE GENOMIC DNA]</scope>
    <source>
        <strain evidence="10 11">JPY 581</strain>
    </source>
</reference>
<keyword evidence="2" id="KW-0210">Decarboxylase</keyword>
<dbReference type="NCBIfam" id="TIGR03330">
    <property type="entry name" value="SAM_DCase_Bsu"/>
    <property type="match status" value="1"/>
</dbReference>
<dbReference type="PANTHER" id="PTHR33866:SF2">
    <property type="entry name" value="S-ADENOSYLMETHIONINE DECARBOXYLASE PROENZYME"/>
    <property type="match status" value="1"/>
</dbReference>
<protein>
    <submittedName>
        <fullName evidence="10">Adenosylmethionine decarboxylase</fullName>
    </submittedName>
</protein>
<dbReference type="GO" id="GO:0008295">
    <property type="term" value="P:spermidine biosynthetic process"/>
    <property type="evidence" value="ECO:0007669"/>
    <property type="project" value="UniProtKB-KW"/>
</dbReference>
<evidence type="ECO:0000256" key="2">
    <source>
        <dbReference type="ARBA" id="ARBA00022793"/>
    </source>
</evidence>
<dbReference type="GO" id="GO:0005829">
    <property type="term" value="C:cytosol"/>
    <property type="evidence" value="ECO:0007669"/>
    <property type="project" value="TreeGrafter"/>
</dbReference>
<dbReference type="OrthoDB" id="9793120at2"/>
<evidence type="ECO:0000256" key="8">
    <source>
        <dbReference type="ARBA" id="ARBA00023270"/>
    </source>
</evidence>
<evidence type="ECO:0000256" key="3">
    <source>
        <dbReference type="ARBA" id="ARBA00022813"/>
    </source>
</evidence>
<dbReference type="PANTHER" id="PTHR33866">
    <property type="entry name" value="S-ADENOSYLMETHIONINE DECARBOXYLASE PROENZYME"/>
    <property type="match status" value="1"/>
</dbReference>
<sequence>MSDGSYLAYGRHVIVDIAETPAAILDDMDRLEQALVSAAVAEGVTVLGTLKHAFDPSGVTILLLLAESHVSLHTYPEEGKAFFDAFTCGARHEPLRLFRRFAAMTAVRGYKILRCERGG</sequence>
<dbReference type="RefSeq" id="WP_018443996.1">
    <property type="nucleotide sequence ID" value="NZ_KB890218.1"/>
</dbReference>
<dbReference type="STRING" id="863227.GCA_000373005_05384"/>
<dbReference type="InterPro" id="IPR016067">
    <property type="entry name" value="S-AdoMet_deCO2ase_core"/>
</dbReference>
<organism evidence="10 11">
    <name type="scientific">Trinickia symbiotica</name>
    <dbReference type="NCBI Taxonomy" id="863227"/>
    <lineage>
        <taxon>Bacteria</taxon>
        <taxon>Pseudomonadati</taxon>
        <taxon>Pseudomonadota</taxon>
        <taxon>Betaproteobacteria</taxon>
        <taxon>Burkholderiales</taxon>
        <taxon>Burkholderiaceae</taxon>
        <taxon>Trinickia</taxon>
    </lineage>
</organism>
<keyword evidence="9" id="KW-0670">Pyruvate</keyword>
<keyword evidence="8" id="KW-0704">Schiff base</keyword>
<evidence type="ECO:0000256" key="4">
    <source>
        <dbReference type="ARBA" id="ARBA00023066"/>
    </source>
</evidence>